<proteinExistence type="predicted"/>
<protein>
    <submittedName>
        <fullName evidence="1">Uncharacterized protein</fullName>
    </submittedName>
</protein>
<sequence length="83" mass="8791">MFFLSVASVDVPEALFFCSDSVEILSPFASFFESVIFGYTVSASLSVAVQTSASFALVPAAVEAAQKPILAAEPTFGDWLSME</sequence>
<gene>
    <name evidence="1" type="ORF">G6F64_000403</name>
</gene>
<keyword evidence="2" id="KW-1185">Reference proteome</keyword>
<dbReference type="EMBL" id="JAANQT010000024">
    <property type="protein sequence ID" value="KAG1315765.1"/>
    <property type="molecule type" value="Genomic_DNA"/>
</dbReference>
<dbReference type="Proteomes" id="UP000716291">
    <property type="component" value="Unassembled WGS sequence"/>
</dbReference>
<name>A0A9P7BXM9_RHIOR</name>
<dbReference type="AlphaFoldDB" id="A0A9P7BXM9"/>
<organism evidence="1 2">
    <name type="scientific">Rhizopus oryzae</name>
    <name type="common">Mucormycosis agent</name>
    <name type="synonym">Rhizopus arrhizus var. delemar</name>
    <dbReference type="NCBI Taxonomy" id="64495"/>
    <lineage>
        <taxon>Eukaryota</taxon>
        <taxon>Fungi</taxon>
        <taxon>Fungi incertae sedis</taxon>
        <taxon>Mucoromycota</taxon>
        <taxon>Mucoromycotina</taxon>
        <taxon>Mucoromycetes</taxon>
        <taxon>Mucorales</taxon>
        <taxon>Mucorineae</taxon>
        <taxon>Rhizopodaceae</taxon>
        <taxon>Rhizopus</taxon>
    </lineage>
</organism>
<accession>A0A9P7BXM9</accession>
<comment type="caution">
    <text evidence="1">The sequence shown here is derived from an EMBL/GenBank/DDBJ whole genome shotgun (WGS) entry which is preliminary data.</text>
</comment>
<evidence type="ECO:0000313" key="2">
    <source>
        <dbReference type="Proteomes" id="UP000716291"/>
    </source>
</evidence>
<evidence type="ECO:0000313" key="1">
    <source>
        <dbReference type="EMBL" id="KAG1315765.1"/>
    </source>
</evidence>
<reference evidence="1" key="1">
    <citation type="journal article" date="2020" name="Microb. Genom.">
        <title>Genetic diversity of clinical and environmental Mucorales isolates obtained from an investigation of mucormycosis cases among solid organ transplant recipients.</title>
        <authorList>
            <person name="Nguyen M.H."/>
            <person name="Kaul D."/>
            <person name="Muto C."/>
            <person name="Cheng S.J."/>
            <person name="Richter R.A."/>
            <person name="Bruno V.M."/>
            <person name="Liu G."/>
            <person name="Beyhan S."/>
            <person name="Sundermann A.J."/>
            <person name="Mounaud S."/>
            <person name="Pasculle A.W."/>
            <person name="Nierman W.C."/>
            <person name="Driscoll E."/>
            <person name="Cumbie R."/>
            <person name="Clancy C.J."/>
            <person name="Dupont C.L."/>
        </authorList>
    </citation>
    <scope>NUCLEOTIDE SEQUENCE</scope>
    <source>
        <strain evidence="1">GL11</strain>
    </source>
</reference>